<dbReference type="RefSeq" id="WP_017619408.1">
    <property type="nucleotide sequence ID" value="NZ_ANBG01000242.1"/>
</dbReference>
<dbReference type="KEGG" id="ngv:CDO52_00040"/>
<reference evidence="2 3" key="1">
    <citation type="submission" date="2017-08" db="EMBL/GenBank/DDBJ databases">
        <title>The complete genome sequence of Nocardiopsis gilva YIM 90087.</title>
        <authorList>
            <person name="Yin M."/>
            <person name="Tang S."/>
        </authorList>
    </citation>
    <scope>NUCLEOTIDE SEQUENCE [LARGE SCALE GENOMIC DNA]</scope>
    <source>
        <strain evidence="2 3">YIM 90087</strain>
    </source>
</reference>
<keyword evidence="3" id="KW-1185">Reference proteome</keyword>
<accession>A0A223RZS1</accession>
<name>A0A223RZS1_9ACTN</name>
<protein>
    <submittedName>
        <fullName evidence="2">Uncharacterized protein</fullName>
    </submittedName>
</protein>
<dbReference type="EMBL" id="CP022753">
    <property type="protein sequence ID" value="ASU81383.1"/>
    <property type="molecule type" value="Genomic_DNA"/>
</dbReference>
<dbReference type="Proteomes" id="UP000215005">
    <property type="component" value="Chromosome"/>
</dbReference>
<dbReference type="AlphaFoldDB" id="A0A223RZS1"/>
<evidence type="ECO:0000256" key="1">
    <source>
        <dbReference type="SAM" id="MobiDB-lite"/>
    </source>
</evidence>
<organism evidence="2 3">
    <name type="scientific">Nocardiopsis gilva YIM 90087</name>
    <dbReference type="NCBI Taxonomy" id="1235441"/>
    <lineage>
        <taxon>Bacteria</taxon>
        <taxon>Bacillati</taxon>
        <taxon>Actinomycetota</taxon>
        <taxon>Actinomycetes</taxon>
        <taxon>Streptosporangiales</taxon>
        <taxon>Nocardiopsidaceae</taxon>
        <taxon>Nocardiopsis</taxon>
    </lineage>
</organism>
<gene>
    <name evidence="2" type="ORF">CDO52_00040</name>
</gene>
<feature type="region of interest" description="Disordered" evidence="1">
    <location>
        <begin position="65"/>
        <end position="86"/>
    </location>
</feature>
<evidence type="ECO:0000313" key="2">
    <source>
        <dbReference type="EMBL" id="ASU81383.1"/>
    </source>
</evidence>
<sequence>MAAAEQAAGDDVAAIDLLIARAAATGKPFSANDIRAQIPDDARTAAIGARFAHARRRGVIEPIGYVTSTDPGTHAHQVRQWQGARR</sequence>
<proteinExistence type="predicted"/>
<evidence type="ECO:0000313" key="3">
    <source>
        <dbReference type="Proteomes" id="UP000215005"/>
    </source>
</evidence>